<sequence>MNFIKKVFDKEIDDSVHLQFQKFSKGEFRDRALIKAKNSGGKYTINTSAEFANDMVRAVAEKLGDDITNIEGCVVSTNDLTGELDFQDKKQFQGVKKYMIDKEMSGNKILSLLEKFPKAFFALSFEAGKDNTILKIKPKAPKSGKPSPKSDKKISPNFCKLKTTDKEIGKSFIFEKPNFKEANITHDFIIEELILPEGEKDFAKIRELAKRKGKIIRKAE</sequence>
<evidence type="ECO:0000313" key="2">
    <source>
        <dbReference type="EMBL" id="GAJ01601.1"/>
    </source>
</evidence>
<gene>
    <name evidence="2" type="ORF">S12H4_28064</name>
</gene>
<feature type="region of interest" description="Disordered" evidence="1">
    <location>
        <begin position="136"/>
        <end position="156"/>
    </location>
</feature>
<evidence type="ECO:0000256" key="1">
    <source>
        <dbReference type="SAM" id="MobiDB-lite"/>
    </source>
</evidence>
<reference evidence="2" key="1">
    <citation type="journal article" date="2014" name="Front. Microbiol.">
        <title>High frequency of phylogenetically diverse reductive dehalogenase-homologous genes in deep subseafloor sedimentary metagenomes.</title>
        <authorList>
            <person name="Kawai M."/>
            <person name="Futagami T."/>
            <person name="Toyoda A."/>
            <person name="Takaki Y."/>
            <person name="Nishi S."/>
            <person name="Hori S."/>
            <person name="Arai W."/>
            <person name="Tsubouchi T."/>
            <person name="Morono Y."/>
            <person name="Uchiyama I."/>
            <person name="Ito T."/>
            <person name="Fujiyama A."/>
            <person name="Inagaki F."/>
            <person name="Takami H."/>
        </authorList>
    </citation>
    <scope>NUCLEOTIDE SEQUENCE</scope>
    <source>
        <strain evidence="2">Expedition CK06-06</strain>
    </source>
</reference>
<dbReference type="AlphaFoldDB" id="X1UNZ2"/>
<organism evidence="2">
    <name type="scientific">marine sediment metagenome</name>
    <dbReference type="NCBI Taxonomy" id="412755"/>
    <lineage>
        <taxon>unclassified sequences</taxon>
        <taxon>metagenomes</taxon>
        <taxon>ecological metagenomes</taxon>
    </lineage>
</organism>
<proteinExistence type="predicted"/>
<dbReference type="EMBL" id="BARW01016068">
    <property type="protein sequence ID" value="GAJ01601.1"/>
    <property type="molecule type" value="Genomic_DNA"/>
</dbReference>
<protein>
    <submittedName>
        <fullName evidence="2">Uncharacterized protein</fullName>
    </submittedName>
</protein>
<name>X1UNZ2_9ZZZZ</name>
<accession>X1UNZ2</accession>
<comment type="caution">
    <text evidence="2">The sequence shown here is derived from an EMBL/GenBank/DDBJ whole genome shotgun (WGS) entry which is preliminary data.</text>
</comment>